<dbReference type="Gene3D" id="3.40.190.10">
    <property type="entry name" value="Periplasmic binding protein-like II"/>
    <property type="match status" value="1"/>
</dbReference>
<reference evidence="8" key="1">
    <citation type="submission" date="2016-09" db="EMBL/GenBank/DDBJ databases">
        <authorList>
            <person name="Varghese N."/>
            <person name="Submissions S."/>
        </authorList>
    </citation>
    <scope>NUCLEOTIDE SEQUENCE [LARGE SCALE GENOMIC DNA]</scope>
    <source>
        <strain evidence="8">25nlg</strain>
    </source>
</reference>
<evidence type="ECO:0000256" key="4">
    <source>
        <dbReference type="SAM" id="MobiDB-lite"/>
    </source>
</evidence>
<evidence type="ECO:0000256" key="1">
    <source>
        <dbReference type="ARBA" id="ARBA00004193"/>
    </source>
</evidence>
<dbReference type="GO" id="GO:0042597">
    <property type="term" value="C:periplasmic space"/>
    <property type="evidence" value="ECO:0007669"/>
    <property type="project" value="UniProtKB-ARBA"/>
</dbReference>
<evidence type="ECO:0000313" key="8">
    <source>
        <dbReference type="Proteomes" id="UP000242662"/>
    </source>
</evidence>
<dbReference type="PROSITE" id="PS51257">
    <property type="entry name" value="PROKAR_LIPOPROTEIN"/>
    <property type="match status" value="1"/>
</dbReference>
<dbReference type="InterPro" id="IPR023765">
    <property type="entry name" value="SBP_5_CS"/>
</dbReference>
<feature type="chain" id="PRO_5038771216" evidence="5">
    <location>
        <begin position="21"/>
        <end position="590"/>
    </location>
</feature>
<evidence type="ECO:0000256" key="2">
    <source>
        <dbReference type="ARBA" id="ARBA00005695"/>
    </source>
</evidence>
<dbReference type="GO" id="GO:1904680">
    <property type="term" value="F:peptide transmembrane transporter activity"/>
    <property type="evidence" value="ECO:0007669"/>
    <property type="project" value="TreeGrafter"/>
</dbReference>
<proteinExistence type="inferred from homology"/>
<dbReference type="Proteomes" id="UP000242662">
    <property type="component" value="Unassembled WGS sequence"/>
</dbReference>
<dbReference type="InterPro" id="IPR039424">
    <property type="entry name" value="SBP_5"/>
</dbReference>
<dbReference type="CDD" id="cd08514">
    <property type="entry name" value="PBP2_AppA_like"/>
    <property type="match status" value="1"/>
</dbReference>
<gene>
    <name evidence="7" type="ORF">SAMN05421737_105162</name>
</gene>
<dbReference type="STRING" id="1464122.SAMN05421737_105162"/>
<dbReference type="Gene3D" id="3.10.105.10">
    <property type="entry name" value="Dipeptide-binding Protein, Domain 3"/>
    <property type="match status" value="1"/>
</dbReference>
<protein>
    <submittedName>
        <fullName evidence="7">Peptide/nickel transport system substrate-binding protein</fullName>
    </submittedName>
</protein>
<dbReference type="GO" id="GO:0043190">
    <property type="term" value="C:ATP-binding cassette (ABC) transporter complex"/>
    <property type="evidence" value="ECO:0007669"/>
    <property type="project" value="InterPro"/>
</dbReference>
<evidence type="ECO:0000259" key="6">
    <source>
        <dbReference type="Pfam" id="PF00496"/>
    </source>
</evidence>
<name>A0A1G6ITT7_9BACI</name>
<keyword evidence="8" id="KW-1185">Reference proteome</keyword>
<sequence length="590" mass="66441">MNKKPLYSFLLSTAFLSAMLVGCSSDDAGTKPNEGDGSGSGEPEAVEGGKVTLGMHSTPENQFNPIFYTSSYDANILNFTHESLMTQDEDFQYQPELAKDWEFSEDKREITFSLRDDVKWHDGEPFTADDVVFTYEMLADPGYVGAGGVRTTFVNKLQGYEEYAGGEADTFAGVEKVDDLTVKFVFGEPSVKALSEVNFSIIPKHVFEDVAIGDMPEHEGSIRAGEVIGTGPFKLTDMIENEQYVLEANKDYWKGAPKLDSVVWRVVDQSVAAGMLEQGELDFFPEMFPPDDAEDMEGKEGFEVFSQPKFGYQYLGMKVNYGPDEDLNDLANTDLWKPNPKLENKEFRQAIMHAIDRQSLIDGFLRGYGSIIDAPFPPASWAYNPDEINGLEYNLEKAKSLLEKNGYVDTNGDGYVEDPDGNELTLNLHYPLGNKVRERSAPVIVEQLKEAGIRIELKTPMETAPYFTWISEKNSDEELDLFLAGWSLGSGDPDPSTIHQGKGTMNYSRFYDEAQDKLLEEALDPEKAWDNLEYRTEKYTAWAQMFSDNAYATPLYIDDEIHVYTSRLKGIVFKPFSYSADSHEWYLTKQ</sequence>
<dbReference type="Gene3D" id="3.90.76.10">
    <property type="entry name" value="Dipeptide-binding Protein, Domain 1"/>
    <property type="match status" value="1"/>
</dbReference>
<comment type="similarity">
    <text evidence="2">Belongs to the bacterial solute-binding protein 5 family.</text>
</comment>
<dbReference type="SUPFAM" id="SSF53850">
    <property type="entry name" value="Periplasmic binding protein-like II"/>
    <property type="match status" value="1"/>
</dbReference>
<dbReference type="EMBL" id="FMYM01000005">
    <property type="protein sequence ID" value="SDC09843.1"/>
    <property type="molecule type" value="Genomic_DNA"/>
</dbReference>
<dbReference type="InterPro" id="IPR000914">
    <property type="entry name" value="SBP_5_dom"/>
</dbReference>
<feature type="region of interest" description="Disordered" evidence="4">
    <location>
        <begin position="27"/>
        <end position="48"/>
    </location>
</feature>
<evidence type="ECO:0000313" key="7">
    <source>
        <dbReference type="EMBL" id="SDC09843.1"/>
    </source>
</evidence>
<dbReference type="Pfam" id="PF00496">
    <property type="entry name" value="SBP_bac_5"/>
    <property type="match status" value="1"/>
</dbReference>
<dbReference type="RefSeq" id="WP_090775516.1">
    <property type="nucleotide sequence ID" value="NZ_FMYM01000005.1"/>
</dbReference>
<dbReference type="InterPro" id="IPR030678">
    <property type="entry name" value="Peptide/Ni-bd"/>
</dbReference>
<dbReference type="PANTHER" id="PTHR30290">
    <property type="entry name" value="PERIPLASMIC BINDING COMPONENT OF ABC TRANSPORTER"/>
    <property type="match status" value="1"/>
</dbReference>
<dbReference type="OrthoDB" id="9796817at2"/>
<dbReference type="PIRSF" id="PIRSF002741">
    <property type="entry name" value="MppA"/>
    <property type="match status" value="1"/>
</dbReference>
<feature type="signal peptide" evidence="5">
    <location>
        <begin position="1"/>
        <end position="20"/>
    </location>
</feature>
<organism evidence="7 8">
    <name type="scientific">Shouchella lonarensis</name>
    <dbReference type="NCBI Taxonomy" id="1464122"/>
    <lineage>
        <taxon>Bacteria</taxon>
        <taxon>Bacillati</taxon>
        <taxon>Bacillota</taxon>
        <taxon>Bacilli</taxon>
        <taxon>Bacillales</taxon>
        <taxon>Bacillaceae</taxon>
        <taxon>Shouchella</taxon>
    </lineage>
</organism>
<dbReference type="PROSITE" id="PS01040">
    <property type="entry name" value="SBP_BACTERIAL_5"/>
    <property type="match status" value="1"/>
</dbReference>
<evidence type="ECO:0000256" key="5">
    <source>
        <dbReference type="SAM" id="SignalP"/>
    </source>
</evidence>
<accession>A0A1G6ITT7</accession>
<evidence type="ECO:0000256" key="3">
    <source>
        <dbReference type="ARBA" id="ARBA00022729"/>
    </source>
</evidence>
<keyword evidence="3 5" id="KW-0732">Signal</keyword>
<comment type="subcellular location">
    <subcellularLocation>
        <location evidence="1">Cell membrane</location>
        <topology evidence="1">Lipid-anchor</topology>
    </subcellularLocation>
</comment>
<dbReference type="GO" id="GO:0015833">
    <property type="term" value="P:peptide transport"/>
    <property type="evidence" value="ECO:0007669"/>
    <property type="project" value="TreeGrafter"/>
</dbReference>
<dbReference type="AlphaFoldDB" id="A0A1G6ITT7"/>
<feature type="domain" description="Solute-binding protein family 5" evidence="6">
    <location>
        <begin position="93"/>
        <end position="502"/>
    </location>
</feature>